<dbReference type="CDD" id="cd04030">
    <property type="entry name" value="C2C_KIAA1228"/>
    <property type="match status" value="1"/>
</dbReference>
<name>T1FVE1_HELRO</name>
<dbReference type="OrthoDB" id="1029639at2759"/>
<dbReference type="FunFam" id="2.60.40.150:FF:000093">
    <property type="entry name" value="Extended synaptotagmin 3"/>
    <property type="match status" value="1"/>
</dbReference>
<dbReference type="GO" id="GO:0008429">
    <property type="term" value="F:phosphatidylethanolamine binding"/>
    <property type="evidence" value="ECO:0000318"/>
    <property type="project" value="GO_Central"/>
</dbReference>
<dbReference type="PROSITE" id="PS50004">
    <property type="entry name" value="C2"/>
    <property type="match status" value="3"/>
</dbReference>
<dbReference type="InterPro" id="IPR035892">
    <property type="entry name" value="C2_domain_sf"/>
</dbReference>
<dbReference type="PANTHER" id="PTHR45761:SF1">
    <property type="entry name" value="EXTENDED SYNAPTOTAGMIN-LIKE PROTEIN 2, ISOFORM C"/>
    <property type="match status" value="1"/>
</dbReference>
<dbReference type="CTD" id="20212787"/>
<reference evidence="6" key="1">
    <citation type="submission" date="2012-12" db="EMBL/GenBank/DDBJ databases">
        <authorList>
            <person name="Hellsten U."/>
            <person name="Grimwood J."/>
            <person name="Chapman J.A."/>
            <person name="Shapiro H."/>
            <person name="Aerts A."/>
            <person name="Otillar R.P."/>
            <person name="Terry A.Y."/>
            <person name="Boore J.L."/>
            <person name="Simakov O."/>
            <person name="Marletaz F."/>
            <person name="Cho S.-J."/>
            <person name="Edsinger-Gonzales E."/>
            <person name="Havlak P."/>
            <person name="Kuo D.-H."/>
            <person name="Larsson T."/>
            <person name="Lv J."/>
            <person name="Arendt D."/>
            <person name="Savage R."/>
            <person name="Osoegawa K."/>
            <person name="de Jong P."/>
            <person name="Lindberg D.R."/>
            <person name="Seaver E.C."/>
            <person name="Weisblat D.A."/>
            <person name="Putnam N.H."/>
            <person name="Grigoriev I.V."/>
            <person name="Rokhsar D.S."/>
        </authorList>
    </citation>
    <scope>NUCLEOTIDE SEQUENCE</scope>
</reference>
<protein>
    <recommendedName>
        <fullName evidence="3">C2 domain-containing protein</fullName>
    </recommendedName>
</protein>
<reference evidence="4 6" key="2">
    <citation type="journal article" date="2013" name="Nature">
        <title>Insights into bilaterian evolution from three spiralian genomes.</title>
        <authorList>
            <person name="Simakov O."/>
            <person name="Marletaz F."/>
            <person name="Cho S.J."/>
            <person name="Edsinger-Gonzales E."/>
            <person name="Havlak P."/>
            <person name="Hellsten U."/>
            <person name="Kuo D.H."/>
            <person name="Larsson T."/>
            <person name="Lv J."/>
            <person name="Arendt D."/>
            <person name="Savage R."/>
            <person name="Osoegawa K."/>
            <person name="de Jong P."/>
            <person name="Grimwood J."/>
            <person name="Chapman J.A."/>
            <person name="Shapiro H."/>
            <person name="Aerts A."/>
            <person name="Otillar R.P."/>
            <person name="Terry A.Y."/>
            <person name="Boore J.L."/>
            <person name="Grigoriev I.V."/>
            <person name="Lindberg D.R."/>
            <person name="Seaver E.C."/>
            <person name="Weisblat D.A."/>
            <person name="Putnam N.H."/>
            <person name="Rokhsar D.S."/>
        </authorList>
    </citation>
    <scope>NUCLEOTIDE SEQUENCE</scope>
</reference>
<keyword evidence="2" id="KW-1133">Transmembrane helix</keyword>
<dbReference type="HOGENOM" id="CLU_441655_0_0_1"/>
<dbReference type="KEGG" id="hro:HELRODRAFT_193817"/>
<feature type="domain" description="C2" evidence="3">
    <location>
        <begin position="96"/>
        <end position="231"/>
    </location>
</feature>
<dbReference type="Gene3D" id="2.60.40.150">
    <property type="entry name" value="C2 domain"/>
    <property type="match status" value="3"/>
</dbReference>
<dbReference type="EMBL" id="KB097572">
    <property type="protein sequence ID" value="ESN94048.1"/>
    <property type="molecule type" value="Genomic_DNA"/>
</dbReference>
<dbReference type="SMART" id="SM00239">
    <property type="entry name" value="C2"/>
    <property type="match status" value="3"/>
</dbReference>
<keyword evidence="6" id="KW-1185">Reference proteome</keyword>
<feature type="compositionally biased region" description="Low complexity" evidence="1">
    <location>
        <begin position="435"/>
        <end position="448"/>
    </location>
</feature>
<evidence type="ECO:0000256" key="2">
    <source>
        <dbReference type="SAM" id="Phobius"/>
    </source>
</evidence>
<evidence type="ECO:0000313" key="6">
    <source>
        <dbReference type="Proteomes" id="UP000015101"/>
    </source>
</evidence>
<organism evidence="5 6">
    <name type="scientific">Helobdella robusta</name>
    <name type="common">Californian leech</name>
    <dbReference type="NCBI Taxonomy" id="6412"/>
    <lineage>
        <taxon>Eukaryota</taxon>
        <taxon>Metazoa</taxon>
        <taxon>Spiralia</taxon>
        <taxon>Lophotrochozoa</taxon>
        <taxon>Annelida</taxon>
        <taxon>Clitellata</taxon>
        <taxon>Hirudinea</taxon>
        <taxon>Rhynchobdellida</taxon>
        <taxon>Glossiphoniidae</taxon>
        <taxon>Helobdella</taxon>
    </lineage>
</organism>
<dbReference type="InterPro" id="IPR051634">
    <property type="entry name" value="Extended_Synaptotagmin"/>
</dbReference>
<dbReference type="InterPro" id="IPR000008">
    <property type="entry name" value="C2_dom"/>
</dbReference>
<dbReference type="OMA" id="CSITIRF"/>
<dbReference type="EMBL" id="AMQM01007128">
    <property type="status" value="NOT_ANNOTATED_CDS"/>
    <property type="molecule type" value="Genomic_DNA"/>
</dbReference>
<dbReference type="EnsemblMetazoa" id="HelroT193817">
    <property type="protein sequence ID" value="HelroP193817"/>
    <property type="gene ID" value="HelroG193817"/>
</dbReference>
<feature type="compositionally biased region" description="Basic and acidic residues" evidence="1">
    <location>
        <begin position="377"/>
        <end position="391"/>
    </location>
</feature>
<accession>T1FVE1</accession>
<proteinExistence type="predicted"/>
<dbReference type="STRING" id="6412.T1FVE1"/>
<dbReference type="InterPro" id="IPR037752">
    <property type="entry name" value="C2C_KIAA1228"/>
</dbReference>
<feature type="domain" description="C2" evidence="3">
    <location>
        <begin position="487"/>
        <end position="611"/>
    </location>
</feature>
<feature type="region of interest" description="Disordered" evidence="1">
    <location>
        <begin position="434"/>
        <end position="467"/>
    </location>
</feature>
<dbReference type="AlphaFoldDB" id="T1FVE1"/>
<dbReference type="RefSeq" id="XP_009027788.1">
    <property type="nucleotide sequence ID" value="XM_009029540.1"/>
</dbReference>
<keyword evidence="2" id="KW-0472">Membrane</keyword>
<evidence type="ECO:0000256" key="1">
    <source>
        <dbReference type="SAM" id="MobiDB-lite"/>
    </source>
</evidence>
<dbReference type="eggNOG" id="KOG1012">
    <property type="taxonomic scope" value="Eukaryota"/>
</dbReference>
<feature type="domain" description="C2" evidence="3">
    <location>
        <begin position="1"/>
        <end position="90"/>
    </location>
</feature>
<dbReference type="GO" id="GO:0006869">
    <property type="term" value="P:lipid transport"/>
    <property type="evidence" value="ECO:0007669"/>
    <property type="project" value="InterPro"/>
</dbReference>
<dbReference type="GO" id="GO:0005509">
    <property type="term" value="F:calcium ion binding"/>
    <property type="evidence" value="ECO:0000318"/>
    <property type="project" value="GO_Central"/>
</dbReference>
<sequence>MCVWSPVDTLELYTYVHVVGNLIQRTKTIHATLDPVWDQYFQFVVDQTRGQWIDVQVFDEDAGSTNDDPLGNVTLDIEMVASKKNVDIWLPLSNAPTGAIHMRALWLAAIISITYLFVFNYFEIYDMLVCNKILYPCEQSEVTGTKSLNTGKPRNTYVKAKLLHDSRRTTIKYGTGDPVWGENFNFFITNPQKDQLELELVHKGSSKETTLATMMVPINSVMLTKNLSLIQEYPLLDIDRNCSITIRFILRVLKCKVCPVEWSQLSGAAALSFGNVLKQQFDGMNVSGSNNDNVFSFGLGGLSAEDPLASVGEGDDEAGDIPPKIVTVDKTEEEEEEKQDNETNVDPSDVDPAAKPAAPQEPAPPKEVPPPTLPPTDIKKKVAETVPHDESNYQGDYKLPQAMHPTPPPEMHQYESPQHPKQPILLQVQPHFTSPQQPQQLAQPRQQPFNDRTTPSPSLVPKFGASTTDSSAAAAADVVASKKPPSKFGQIQLTIRHSGNRNKLVLVVHQCKNLIPCDKDNLADPYVRMYLLPDRTADTKRKTKLVKNTLNPTFDETFEWDLGVMEFPFRTLEVAVKNDVGVFSKSRTDMGVVAVELAKLGNLSSALTQWFDLEDPKGH</sequence>
<dbReference type="SUPFAM" id="SSF49562">
    <property type="entry name" value="C2 domain (Calcium/lipid-binding domain, CaLB)"/>
    <property type="match status" value="3"/>
</dbReference>
<evidence type="ECO:0000259" key="3">
    <source>
        <dbReference type="PROSITE" id="PS50004"/>
    </source>
</evidence>
<dbReference type="GO" id="GO:0005789">
    <property type="term" value="C:endoplasmic reticulum membrane"/>
    <property type="evidence" value="ECO:0000318"/>
    <property type="project" value="GO_Central"/>
</dbReference>
<dbReference type="PANTHER" id="PTHR45761">
    <property type="entry name" value="EXTENDED SYNAPTOTAGMIN-LIKE PROTEIN 2, ISOFORM C"/>
    <property type="match status" value="1"/>
</dbReference>
<dbReference type="InParanoid" id="T1FVE1"/>
<dbReference type="Pfam" id="PF00168">
    <property type="entry name" value="C2"/>
    <property type="match status" value="3"/>
</dbReference>
<evidence type="ECO:0000313" key="4">
    <source>
        <dbReference type="EMBL" id="ESN94048.1"/>
    </source>
</evidence>
<feature type="transmembrane region" description="Helical" evidence="2">
    <location>
        <begin position="104"/>
        <end position="122"/>
    </location>
</feature>
<evidence type="ECO:0000313" key="5">
    <source>
        <dbReference type="EnsemblMetazoa" id="HelroP193817"/>
    </source>
</evidence>
<keyword evidence="2" id="KW-0812">Transmembrane</keyword>
<dbReference type="GO" id="GO:0061817">
    <property type="term" value="P:endoplasmic reticulum-plasma membrane tethering"/>
    <property type="evidence" value="ECO:0007669"/>
    <property type="project" value="InterPro"/>
</dbReference>
<reference evidence="5" key="3">
    <citation type="submission" date="2015-06" db="UniProtKB">
        <authorList>
            <consortium name="EnsemblMetazoa"/>
        </authorList>
    </citation>
    <scope>IDENTIFICATION</scope>
</reference>
<feature type="region of interest" description="Disordered" evidence="1">
    <location>
        <begin position="330"/>
        <end position="418"/>
    </location>
</feature>
<feature type="compositionally biased region" description="Pro residues" evidence="1">
    <location>
        <begin position="359"/>
        <end position="374"/>
    </location>
</feature>
<gene>
    <name evidence="5" type="primary">20212787</name>
    <name evidence="4" type="ORF">HELRODRAFT_193817</name>
</gene>
<dbReference type="GO" id="GO:0031210">
    <property type="term" value="F:phosphatidylcholine binding"/>
    <property type="evidence" value="ECO:0000318"/>
    <property type="project" value="GO_Central"/>
</dbReference>
<dbReference type="GO" id="GO:0035091">
    <property type="term" value="F:phosphatidylinositol binding"/>
    <property type="evidence" value="ECO:0000318"/>
    <property type="project" value="GO_Central"/>
</dbReference>
<dbReference type="Proteomes" id="UP000015101">
    <property type="component" value="Unassembled WGS sequence"/>
</dbReference>
<dbReference type="GO" id="GO:0005544">
    <property type="term" value="F:calcium-dependent phospholipid binding"/>
    <property type="evidence" value="ECO:0000318"/>
    <property type="project" value="GO_Central"/>
</dbReference>
<dbReference type="GeneID" id="20212787"/>